<dbReference type="WBParaSite" id="PSU_v2.g6116.t1">
    <property type="protein sequence ID" value="PSU_v2.g6116.t1"/>
    <property type="gene ID" value="PSU_v2.g6116"/>
</dbReference>
<dbReference type="CDD" id="cd21694">
    <property type="entry name" value="GINS_B_Psf2"/>
    <property type="match status" value="1"/>
</dbReference>
<proteinExistence type="inferred from homology"/>
<evidence type="ECO:0000313" key="9">
    <source>
        <dbReference type="WBParaSite" id="PSU_v2.g6116.t1"/>
    </source>
</evidence>
<reference evidence="9" key="1">
    <citation type="submission" date="2022-11" db="UniProtKB">
        <authorList>
            <consortium name="WormBaseParasite"/>
        </authorList>
    </citation>
    <scope>IDENTIFICATION</scope>
</reference>
<dbReference type="PIRSF" id="PIRSF028998">
    <property type="entry name" value="GINS_Psf2_subgr"/>
    <property type="match status" value="1"/>
</dbReference>
<dbReference type="Gene3D" id="1.20.58.1020">
    <property type="match status" value="1"/>
</dbReference>
<dbReference type="SUPFAM" id="SSF160059">
    <property type="entry name" value="PriA/YqbF domain"/>
    <property type="match status" value="1"/>
</dbReference>
<dbReference type="FunFam" id="1.20.58.1020:FF:000001">
    <property type="entry name" value="DNA replication complex GINS protein PSF2"/>
    <property type="match status" value="1"/>
</dbReference>
<comment type="similarity">
    <text evidence="2 5">Belongs to the GINS2/PSF2 family.</text>
</comment>
<comment type="subunit">
    <text evidence="5">Component of the GINS complex.</text>
</comment>
<dbReference type="Proteomes" id="UP000887577">
    <property type="component" value="Unplaced"/>
</dbReference>
<dbReference type="PANTHER" id="PTHR12772">
    <property type="entry name" value="DNA REPLICATION COMPLEX GINS PROTEIN PSF2"/>
    <property type="match status" value="1"/>
</dbReference>
<evidence type="ECO:0000256" key="2">
    <source>
        <dbReference type="ARBA" id="ARBA00010565"/>
    </source>
</evidence>
<accession>A0A914Z1Z1</accession>
<feature type="domain" description="DNA replication complex GINS protein PSF2 N-terminal" evidence="7">
    <location>
        <begin position="3"/>
        <end position="60"/>
    </location>
</feature>
<name>A0A914Z1Z1_9BILA</name>
<evidence type="ECO:0000256" key="1">
    <source>
        <dbReference type="ARBA" id="ARBA00004123"/>
    </source>
</evidence>
<evidence type="ECO:0000259" key="6">
    <source>
        <dbReference type="Pfam" id="PF05916"/>
    </source>
</evidence>
<protein>
    <recommendedName>
        <fullName evidence="5">DNA replication complex GINS protein PSF2</fullName>
    </recommendedName>
</protein>
<dbReference type="CDD" id="cd11712">
    <property type="entry name" value="GINS_A_psf2"/>
    <property type="match status" value="1"/>
</dbReference>
<dbReference type="InterPro" id="IPR007257">
    <property type="entry name" value="GINS_Psf2"/>
</dbReference>
<dbReference type="Pfam" id="PF25005">
    <property type="entry name" value="PSF2_N"/>
    <property type="match status" value="1"/>
</dbReference>
<keyword evidence="8" id="KW-1185">Reference proteome</keyword>
<evidence type="ECO:0000313" key="8">
    <source>
        <dbReference type="Proteomes" id="UP000887577"/>
    </source>
</evidence>
<dbReference type="InterPro" id="IPR021151">
    <property type="entry name" value="GINS_A"/>
</dbReference>
<sequence length="179" mass="20691">MDLEQCNFLAEDLLIKIMPRIHLDVEKIDGLYLNFEPRVPTEVPVWVAMFLKKKQICTVIPPTWLTVEDLNTISQAEADSPSFTEIPERFFELSHILITQCQDDLENLEQLRTLVKDIWDKRSSKLRTSTMEFLETSEGGHVNMNKITQFEIAHTRDFMVDASATIGKLSNVYLSIDEE</sequence>
<dbReference type="SUPFAM" id="SSF158573">
    <property type="entry name" value="GINS helical bundle-like"/>
    <property type="match status" value="1"/>
</dbReference>
<organism evidence="8 9">
    <name type="scientific">Panagrolaimus superbus</name>
    <dbReference type="NCBI Taxonomy" id="310955"/>
    <lineage>
        <taxon>Eukaryota</taxon>
        <taxon>Metazoa</taxon>
        <taxon>Ecdysozoa</taxon>
        <taxon>Nematoda</taxon>
        <taxon>Chromadorea</taxon>
        <taxon>Rhabditida</taxon>
        <taxon>Tylenchina</taxon>
        <taxon>Panagrolaimomorpha</taxon>
        <taxon>Panagrolaimoidea</taxon>
        <taxon>Panagrolaimidae</taxon>
        <taxon>Panagrolaimus</taxon>
    </lineage>
</organism>
<dbReference type="AlphaFoldDB" id="A0A914Z1Z1"/>
<dbReference type="InterPro" id="IPR036224">
    <property type="entry name" value="GINS_bundle-like_dom_sf"/>
</dbReference>
<comment type="subcellular location">
    <subcellularLocation>
        <location evidence="1 5">Nucleus</location>
    </subcellularLocation>
</comment>
<evidence type="ECO:0000256" key="5">
    <source>
        <dbReference type="PIRNR" id="PIRNR028998"/>
    </source>
</evidence>
<evidence type="ECO:0000259" key="7">
    <source>
        <dbReference type="Pfam" id="PF25005"/>
    </source>
</evidence>
<evidence type="ECO:0000256" key="3">
    <source>
        <dbReference type="ARBA" id="ARBA00022705"/>
    </source>
</evidence>
<dbReference type="InterPro" id="IPR056784">
    <property type="entry name" value="PSF2_N"/>
</dbReference>
<evidence type="ECO:0000256" key="4">
    <source>
        <dbReference type="ARBA" id="ARBA00023242"/>
    </source>
</evidence>
<keyword evidence="4 5" id="KW-0539">Nucleus</keyword>
<dbReference type="PANTHER" id="PTHR12772:SF0">
    <property type="entry name" value="DNA REPLICATION COMPLEX GINS PROTEIN PSF2"/>
    <property type="match status" value="1"/>
</dbReference>
<dbReference type="Gene3D" id="3.40.5.50">
    <property type="match status" value="1"/>
</dbReference>
<dbReference type="GO" id="GO:0000727">
    <property type="term" value="P:double-strand break repair via break-induced replication"/>
    <property type="evidence" value="ECO:0007669"/>
    <property type="project" value="TreeGrafter"/>
</dbReference>
<dbReference type="GO" id="GO:0000811">
    <property type="term" value="C:GINS complex"/>
    <property type="evidence" value="ECO:0007669"/>
    <property type="project" value="TreeGrafter"/>
</dbReference>
<feature type="domain" description="GINS subunit" evidence="6">
    <location>
        <begin position="64"/>
        <end position="159"/>
    </location>
</feature>
<keyword evidence="3 5" id="KW-0235">DNA replication</keyword>
<dbReference type="Pfam" id="PF05916">
    <property type="entry name" value="Sld5"/>
    <property type="match status" value="1"/>
</dbReference>
<dbReference type="GO" id="GO:0006260">
    <property type="term" value="P:DNA replication"/>
    <property type="evidence" value="ECO:0007669"/>
    <property type="project" value="UniProtKB-KW"/>
</dbReference>